<evidence type="ECO:0000256" key="2">
    <source>
        <dbReference type="ARBA" id="ARBA00022679"/>
    </source>
</evidence>
<sequence>MNIVRYAQANYQLETPFDLPEGALFALEEQEGADGGFRSSQSYSGQFKLVYAGTYTAGERKGEACVSKVFKTGAVFEDSFFKHELDVVAKALQLVQQFNDAKLIDRKILVNQPEIWQFEESRQKAPLRAAHREFLLCDLHGGVYSDGVVLTDPVVMSATQAFGSTDLGLAGITTFCALHKCIAYCRWQWSRPRDKAVHYLTAKGTSLVHVPIRASWPAMTYGIRK</sequence>
<keyword evidence="3" id="KW-0418">Kinase</keyword>
<dbReference type="Gene3D" id="3.20.200.10">
    <property type="entry name" value="MHCK/EF2 kinase"/>
    <property type="match status" value="1"/>
</dbReference>
<evidence type="ECO:0000256" key="1">
    <source>
        <dbReference type="ARBA" id="ARBA00022527"/>
    </source>
</evidence>
<accession>A0A507DU64</accession>
<reference evidence="5 6" key="1">
    <citation type="journal article" date="2019" name="Sci. Rep.">
        <title>Comparative genomics of chytrid fungi reveal insights into the obligate biotrophic and pathogenic lifestyle of Synchytrium endobioticum.</title>
        <authorList>
            <person name="van de Vossenberg B.T.L.H."/>
            <person name="Warris S."/>
            <person name="Nguyen H.D.T."/>
            <person name="van Gent-Pelzer M.P.E."/>
            <person name="Joly D.L."/>
            <person name="van de Geest H.C."/>
            <person name="Bonants P.J.M."/>
            <person name="Smith D.S."/>
            <person name="Levesque C.A."/>
            <person name="van der Lee T.A.J."/>
        </authorList>
    </citation>
    <scope>NUCLEOTIDE SEQUENCE [LARGE SCALE GENOMIC DNA]</scope>
    <source>
        <strain evidence="5 6">CBS 809.83</strain>
    </source>
</reference>
<gene>
    <name evidence="5" type="ORF">PhCBS80983_g05442</name>
</gene>
<evidence type="ECO:0000313" key="5">
    <source>
        <dbReference type="EMBL" id="TPX55289.1"/>
    </source>
</evidence>
<dbReference type="InterPro" id="IPR004166">
    <property type="entry name" value="a-kinase_dom"/>
</dbReference>
<proteinExistence type="predicted"/>
<keyword evidence="6" id="KW-1185">Reference proteome</keyword>
<keyword evidence="1" id="KW-0723">Serine/threonine-protein kinase</keyword>
<dbReference type="Pfam" id="PF02816">
    <property type="entry name" value="Alpha_kinase"/>
    <property type="match status" value="2"/>
</dbReference>
<name>A0A507DU64_9FUNG</name>
<dbReference type="EMBL" id="QEAQ01000116">
    <property type="protein sequence ID" value="TPX55289.1"/>
    <property type="molecule type" value="Genomic_DNA"/>
</dbReference>
<dbReference type="SMART" id="SM00811">
    <property type="entry name" value="Alpha_kinase"/>
    <property type="match status" value="1"/>
</dbReference>
<dbReference type="GO" id="GO:0005524">
    <property type="term" value="F:ATP binding"/>
    <property type="evidence" value="ECO:0007669"/>
    <property type="project" value="InterPro"/>
</dbReference>
<organism evidence="5 6">
    <name type="scientific">Powellomyces hirtus</name>
    <dbReference type="NCBI Taxonomy" id="109895"/>
    <lineage>
        <taxon>Eukaryota</taxon>
        <taxon>Fungi</taxon>
        <taxon>Fungi incertae sedis</taxon>
        <taxon>Chytridiomycota</taxon>
        <taxon>Chytridiomycota incertae sedis</taxon>
        <taxon>Chytridiomycetes</taxon>
        <taxon>Spizellomycetales</taxon>
        <taxon>Powellomycetaceae</taxon>
        <taxon>Powellomyces</taxon>
    </lineage>
</organism>
<evidence type="ECO:0000313" key="6">
    <source>
        <dbReference type="Proteomes" id="UP000318582"/>
    </source>
</evidence>
<dbReference type="STRING" id="109895.A0A507DU64"/>
<dbReference type="InterPro" id="IPR011009">
    <property type="entry name" value="Kinase-like_dom_sf"/>
</dbReference>
<dbReference type="SUPFAM" id="SSF56112">
    <property type="entry name" value="Protein kinase-like (PK-like)"/>
    <property type="match status" value="1"/>
</dbReference>
<evidence type="ECO:0000256" key="3">
    <source>
        <dbReference type="ARBA" id="ARBA00022777"/>
    </source>
</evidence>
<dbReference type="Proteomes" id="UP000318582">
    <property type="component" value="Unassembled WGS sequence"/>
</dbReference>
<evidence type="ECO:0000259" key="4">
    <source>
        <dbReference type="PROSITE" id="PS51158"/>
    </source>
</evidence>
<dbReference type="PROSITE" id="PS51158">
    <property type="entry name" value="ALPHA_KINASE"/>
    <property type="match status" value="1"/>
</dbReference>
<keyword evidence="2" id="KW-0808">Transferase</keyword>
<dbReference type="AlphaFoldDB" id="A0A507DU64"/>
<dbReference type="GO" id="GO:0004674">
    <property type="term" value="F:protein serine/threonine kinase activity"/>
    <property type="evidence" value="ECO:0007669"/>
    <property type="project" value="UniProtKB-KW"/>
</dbReference>
<protein>
    <recommendedName>
        <fullName evidence="4">Alpha-type protein kinase domain-containing protein</fullName>
    </recommendedName>
</protein>
<feature type="domain" description="Alpha-type protein kinase" evidence="4">
    <location>
        <begin position="1"/>
        <end position="205"/>
    </location>
</feature>
<comment type="caution">
    <text evidence="5">The sequence shown here is derived from an EMBL/GenBank/DDBJ whole genome shotgun (WGS) entry which is preliminary data.</text>
</comment>